<keyword evidence="2" id="KW-1185">Reference proteome</keyword>
<dbReference type="InParanoid" id="A0A2J7QH92"/>
<sequence>MGLYTLEQRVFLYDTYVKCGSAGKCKFPTDRQFYNLVNRLEPMGLLIDNRTKNDDVEVRLEHTPSKSLKPLAREIGASTPSARMAPKLLKLEPCKTKKSQPHYPASRVHFSSWFLQSSPRSLDRSAIDRGRFPRISCDLRIVTSQSRTLSANRHND</sequence>
<accession>A0A2J7QH92</accession>
<protein>
    <recommendedName>
        <fullName evidence="3">DUF4817 domain-containing protein</fullName>
    </recommendedName>
</protein>
<name>A0A2J7QH92_9NEOP</name>
<evidence type="ECO:0000313" key="1">
    <source>
        <dbReference type="EMBL" id="PNF27923.1"/>
    </source>
</evidence>
<proteinExistence type="predicted"/>
<comment type="caution">
    <text evidence="1">The sequence shown here is derived from an EMBL/GenBank/DDBJ whole genome shotgun (WGS) entry which is preliminary data.</text>
</comment>
<evidence type="ECO:0008006" key="3">
    <source>
        <dbReference type="Google" id="ProtNLM"/>
    </source>
</evidence>
<organism evidence="1 2">
    <name type="scientific">Cryptotermes secundus</name>
    <dbReference type="NCBI Taxonomy" id="105785"/>
    <lineage>
        <taxon>Eukaryota</taxon>
        <taxon>Metazoa</taxon>
        <taxon>Ecdysozoa</taxon>
        <taxon>Arthropoda</taxon>
        <taxon>Hexapoda</taxon>
        <taxon>Insecta</taxon>
        <taxon>Pterygota</taxon>
        <taxon>Neoptera</taxon>
        <taxon>Polyneoptera</taxon>
        <taxon>Dictyoptera</taxon>
        <taxon>Blattodea</taxon>
        <taxon>Blattoidea</taxon>
        <taxon>Termitoidae</taxon>
        <taxon>Kalotermitidae</taxon>
        <taxon>Cryptotermitinae</taxon>
        <taxon>Cryptotermes</taxon>
    </lineage>
</organism>
<dbReference type="EMBL" id="NEVH01014357">
    <property type="protein sequence ID" value="PNF27923.1"/>
    <property type="molecule type" value="Genomic_DNA"/>
</dbReference>
<evidence type="ECO:0000313" key="2">
    <source>
        <dbReference type="Proteomes" id="UP000235965"/>
    </source>
</evidence>
<dbReference type="Proteomes" id="UP000235965">
    <property type="component" value="Unassembled WGS sequence"/>
</dbReference>
<reference evidence="1 2" key="1">
    <citation type="submission" date="2017-12" db="EMBL/GenBank/DDBJ databases">
        <title>Hemimetabolous genomes reveal molecular basis of termite eusociality.</title>
        <authorList>
            <person name="Harrison M.C."/>
            <person name="Jongepier E."/>
            <person name="Robertson H.M."/>
            <person name="Arning N."/>
            <person name="Bitard-Feildel T."/>
            <person name="Chao H."/>
            <person name="Childers C.P."/>
            <person name="Dinh H."/>
            <person name="Doddapaneni H."/>
            <person name="Dugan S."/>
            <person name="Gowin J."/>
            <person name="Greiner C."/>
            <person name="Han Y."/>
            <person name="Hu H."/>
            <person name="Hughes D.S.T."/>
            <person name="Huylmans A.-K."/>
            <person name="Kemena C."/>
            <person name="Kremer L.P.M."/>
            <person name="Lee S.L."/>
            <person name="Lopez-Ezquerra A."/>
            <person name="Mallet L."/>
            <person name="Monroy-Kuhn J.M."/>
            <person name="Moser A."/>
            <person name="Murali S.C."/>
            <person name="Muzny D.M."/>
            <person name="Otani S."/>
            <person name="Piulachs M.-D."/>
            <person name="Poelchau M."/>
            <person name="Qu J."/>
            <person name="Schaub F."/>
            <person name="Wada-Katsumata A."/>
            <person name="Worley K.C."/>
            <person name="Xie Q."/>
            <person name="Ylla G."/>
            <person name="Poulsen M."/>
            <person name="Gibbs R.A."/>
            <person name="Schal C."/>
            <person name="Richards S."/>
            <person name="Belles X."/>
            <person name="Korb J."/>
            <person name="Bornberg-Bauer E."/>
        </authorList>
    </citation>
    <scope>NUCLEOTIDE SEQUENCE [LARGE SCALE GENOMIC DNA]</scope>
    <source>
        <tissue evidence="1">Whole body</tissue>
    </source>
</reference>
<dbReference type="AlphaFoldDB" id="A0A2J7QH92"/>
<gene>
    <name evidence="1" type="ORF">B7P43_G03402</name>
</gene>